<evidence type="ECO:0000313" key="4">
    <source>
        <dbReference type="Proteomes" id="UP001057498"/>
    </source>
</evidence>
<sequence length="346" mass="37695">MQTATLKRLALLAASLALGAGGTAAQAQETILKVHHFLAPTSNIHENLIQPWCAKVQKESAGKLKCQLYPAMQLGGTPPQLFDQARDGTVDIVWTVPTYQAGRFMKTEVFEMPFITEHAEKASPALWEYVQKNALDEYRGVKPLLLHVNDGNLLHMGKVAVRRLEDLKGLKVRAPTRLGTRILTALGATPIQMPVPAVPEAIAKGVVDGAMLPWEVATSLKMQEIAKVHVETPAGHPKVSTIVFGLLMNQAKYDSLPPDLKKVIDANSGLEASRWAGKVADAALPPARKIAQDRGNTFVTLSAEETKRWVDATAQVDDEWVKEVGAKGLNGRALLDEARAAIRRYQ</sequence>
<evidence type="ECO:0000256" key="2">
    <source>
        <dbReference type="SAM" id="SignalP"/>
    </source>
</evidence>
<proteinExistence type="predicted"/>
<dbReference type="PANTHER" id="PTHR33376:SF15">
    <property type="entry name" value="BLL6794 PROTEIN"/>
    <property type="match status" value="1"/>
</dbReference>
<evidence type="ECO:0000313" key="3">
    <source>
        <dbReference type="EMBL" id="BDI03056.1"/>
    </source>
</evidence>
<dbReference type="Pfam" id="PF03480">
    <property type="entry name" value="DctP"/>
    <property type="match status" value="1"/>
</dbReference>
<feature type="signal peptide" evidence="2">
    <location>
        <begin position="1"/>
        <end position="27"/>
    </location>
</feature>
<feature type="chain" id="PRO_5046648469" description="TRAP-type C4-dicarboxylate transport system, substrate-binding protein" evidence="2">
    <location>
        <begin position="28"/>
        <end position="346"/>
    </location>
</feature>
<keyword evidence="4" id="KW-1185">Reference proteome</keyword>
<dbReference type="NCBIfam" id="NF037995">
    <property type="entry name" value="TRAP_S1"/>
    <property type="match status" value="1"/>
</dbReference>
<evidence type="ECO:0000256" key="1">
    <source>
        <dbReference type="ARBA" id="ARBA00022729"/>
    </source>
</evidence>
<dbReference type="EMBL" id="AP025730">
    <property type="protein sequence ID" value="BDI03056.1"/>
    <property type="molecule type" value="Genomic_DNA"/>
</dbReference>
<gene>
    <name evidence="3" type="ORF">CATMQ487_00260</name>
</gene>
<reference evidence="3" key="1">
    <citation type="submission" date="2022-04" db="EMBL/GenBank/DDBJ databases">
        <title>Whole genome sequence of Sphaerotilus sp. FB-5.</title>
        <authorList>
            <person name="Takeda M."/>
            <person name="Narihara S."/>
            <person name="Akimoto M."/>
            <person name="Akimoto R."/>
            <person name="Nishiyashiki S."/>
            <person name="Murakami T."/>
        </authorList>
    </citation>
    <scope>NUCLEOTIDE SEQUENCE</scope>
    <source>
        <strain evidence="3">FB-5</strain>
    </source>
</reference>
<dbReference type="InterPro" id="IPR018389">
    <property type="entry name" value="DctP_fam"/>
</dbReference>
<dbReference type="Proteomes" id="UP001057498">
    <property type="component" value="Chromosome"/>
</dbReference>
<dbReference type="Gene3D" id="3.40.190.170">
    <property type="entry name" value="Bacterial extracellular solute-binding protein, family 7"/>
    <property type="match status" value="1"/>
</dbReference>
<keyword evidence="1 2" id="KW-0732">Signal</keyword>
<dbReference type="InterPro" id="IPR038404">
    <property type="entry name" value="TRAP_DctP_sf"/>
</dbReference>
<dbReference type="CDD" id="cd13665">
    <property type="entry name" value="PBP2_TRAP_Dctp3_4"/>
    <property type="match status" value="1"/>
</dbReference>
<dbReference type="RefSeq" id="WP_251971382.1">
    <property type="nucleotide sequence ID" value="NZ_AP025730.1"/>
</dbReference>
<dbReference type="PANTHER" id="PTHR33376">
    <property type="match status" value="1"/>
</dbReference>
<protein>
    <recommendedName>
        <fullName evidence="5">TRAP-type C4-dicarboxylate transport system, substrate-binding protein</fullName>
    </recommendedName>
</protein>
<evidence type="ECO:0008006" key="5">
    <source>
        <dbReference type="Google" id="ProtNLM"/>
    </source>
</evidence>
<organism evidence="3 4">
    <name type="scientific">Sphaerotilus microaerophilus</name>
    <dbReference type="NCBI Taxonomy" id="2914710"/>
    <lineage>
        <taxon>Bacteria</taxon>
        <taxon>Pseudomonadati</taxon>
        <taxon>Pseudomonadota</taxon>
        <taxon>Betaproteobacteria</taxon>
        <taxon>Burkholderiales</taxon>
        <taxon>Sphaerotilaceae</taxon>
        <taxon>Sphaerotilus</taxon>
    </lineage>
</organism>
<accession>A0ABN6PH79</accession>
<name>A0ABN6PH79_9BURK</name>